<dbReference type="InterPro" id="IPR012349">
    <property type="entry name" value="Split_barrel_FMN-bd"/>
</dbReference>
<dbReference type="AlphaFoldDB" id="A0A532UPK3"/>
<sequence length="147" mass="16865">MSKNTLNEIKLLFAAQEQHVVYLATLDSSGHPRVRPVTLMVTPSGYYIATSRMTRKAAEIRECDKVEWVTLFPGERGTGYIRFAGNTIEVFGQEKRQAVEENDYPVEKYWTGIDDPDFVVFRIEPERVEFIRPGENDALDVTDTFIN</sequence>
<keyword evidence="1" id="KW-0560">Oxidoreductase</keyword>
<dbReference type="InterPro" id="IPR011576">
    <property type="entry name" value="Pyridox_Oxase_N"/>
</dbReference>
<dbReference type="Gene3D" id="2.30.110.10">
    <property type="entry name" value="Electron Transport, Fmn-binding Protein, Chain A"/>
    <property type="match status" value="1"/>
</dbReference>
<dbReference type="EMBL" id="NJBN01000015">
    <property type="protein sequence ID" value="TKJ36858.1"/>
    <property type="molecule type" value="Genomic_DNA"/>
</dbReference>
<dbReference type="Pfam" id="PF01243">
    <property type="entry name" value="PNPOx_N"/>
    <property type="match status" value="1"/>
</dbReference>
<proteinExistence type="predicted"/>
<dbReference type="PANTHER" id="PTHR35176">
    <property type="entry name" value="HEME OXYGENASE HI_0854-RELATED"/>
    <property type="match status" value="1"/>
</dbReference>
<accession>A0A532UPK3</accession>
<dbReference type="Proteomes" id="UP000319619">
    <property type="component" value="Unassembled WGS sequence"/>
</dbReference>
<dbReference type="PANTHER" id="PTHR35176:SF6">
    <property type="entry name" value="HEME OXYGENASE HI_0854-RELATED"/>
    <property type="match status" value="1"/>
</dbReference>
<protein>
    <recommendedName>
        <fullName evidence="2">Pyridoxamine 5'-phosphate oxidase N-terminal domain-containing protein</fullName>
    </recommendedName>
</protein>
<name>A0A532UPK3_UNCL8</name>
<dbReference type="SUPFAM" id="SSF50475">
    <property type="entry name" value="FMN-binding split barrel"/>
    <property type="match status" value="1"/>
</dbReference>
<dbReference type="GO" id="GO:0016627">
    <property type="term" value="F:oxidoreductase activity, acting on the CH-CH group of donors"/>
    <property type="evidence" value="ECO:0007669"/>
    <property type="project" value="TreeGrafter"/>
</dbReference>
<dbReference type="InterPro" id="IPR052019">
    <property type="entry name" value="F420H2_bilvrd_red/Heme_oxyg"/>
</dbReference>
<comment type="caution">
    <text evidence="3">The sequence shown here is derived from an EMBL/GenBank/DDBJ whole genome shotgun (WGS) entry which is preliminary data.</text>
</comment>
<evidence type="ECO:0000313" key="3">
    <source>
        <dbReference type="EMBL" id="TKJ36858.1"/>
    </source>
</evidence>
<gene>
    <name evidence="3" type="ORF">CEE37_14840</name>
</gene>
<dbReference type="GO" id="GO:0070967">
    <property type="term" value="F:coenzyme F420 binding"/>
    <property type="evidence" value="ECO:0007669"/>
    <property type="project" value="TreeGrafter"/>
</dbReference>
<evidence type="ECO:0000259" key="2">
    <source>
        <dbReference type="Pfam" id="PF01243"/>
    </source>
</evidence>
<feature type="domain" description="Pyridoxamine 5'-phosphate oxidase N-terminal" evidence="2">
    <location>
        <begin position="16"/>
        <end position="131"/>
    </location>
</feature>
<evidence type="ECO:0000313" key="4">
    <source>
        <dbReference type="Proteomes" id="UP000319619"/>
    </source>
</evidence>
<reference evidence="3 4" key="1">
    <citation type="submission" date="2017-06" db="EMBL/GenBank/DDBJ databases">
        <title>Novel microbial phyla capable of carbon fixation and sulfur reduction in deep-sea sediments.</title>
        <authorList>
            <person name="Huang J."/>
            <person name="Baker B."/>
            <person name="Wang Y."/>
        </authorList>
    </citation>
    <scope>NUCLEOTIDE SEQUENCE [LARGE SCALE GENOMIC DNA]</scope>
    <source>
        <strain evidence="3">B3_LCP</strain>
    </source>
</reference>
<organism evidence="3 4">
    <name type="scientific">candidate division LCP-89 bacterium B3_LCP</name>
    <dbReference type="NCBI Taxonomy" id="2012998"/>
    <lineage>
        <taxon>Bacteria</taxon>
        <taxon>Pseudomonadati</taxon>
        <taxon>Bacteria division LCP-89</taxon>
    </lineage>
</organism>
<dbReference type="GO" id="GO:0005829">
    <property type="term" value="C:cytosol"/>
    <property type="evidence" value="ECO:0007669"/>
    <property type="project" value="TreeGrafter"/>
</dbReference>
<evidence type="ECO:0000256" key="1">
    <source>
        <dbReference type="ARBA" id="ARBA00023002"/>
    </source>
</evidence>